<dbReference type="Proteomes" id="UP000634136">
    <property type="component" value="Unassembled WGS sequence"/>
</dbReference>
<reference evidence="1" key="1">
    <citation type="submission" date="2020-09" db="EMBL/GenBank/DDBJ databases">
        <title>Genome-Enabled Discovery of Anthraquinone Biosynthesis in Senna tora.</title>
        <authorList>
            <person name="Kang S.-H."/>
            <person name="Pandey R.P."/>
            <person name="Lee C.-M."/>
            <person name="Sim J.-S."/>
            <person name="Jeong J.-T."/>
            <person name="Choi B.-S."/>
            <person name="Jung M."/>
            <person name="Ginzburg D."/>
            <person name="Zhao K."/>
            <person name="Won S.Y."/>
            <person name="Oh T.-J."/>
            <person name="Yu Y."/>
            <person name="Kim N.-H."/>
            <person name="Lee O.R."/>
            <person name="Lee T.-H."/>
            <person name="Bashyal P."/>
            <person name="Kim T.-S."/>
            <person name="Lee W.-H."/>
            <person name="Kawkins C."/>
            <person name="Kim C.-K."/>
            <person name="Kim J.S."/>
            <person name="Ahn B.O."/>
            <person name="Rhee S.Y."/>
            <person name="Sohng J.K."/>
        </authorList>
    </citation>
    <scope>NUCLEOTIDE SEQUENCE</scope>
    <source>
        <tissue evidence="1">Leaf</tissue>
    </source>
</reference>
<dbReference type="AlphaFoldDB" id="A0A834WC55"/>
<dbReference type="EMBL" id="JAAIUW010000010">
    <property type="protein sequence ID" value="KAF7811774.1"/>
    <property type="molecule type" value="Genomic_DNA"/>
</dbReference>
<evidence type="ECO:0000313" key="1">
    <source>
        <dbReference type="EMBL" id="KAF7811774.1"/>
    </source>
</evidence>
<accession>A0A834WC55</accession>
<organism evidence="1 2">
    <name type="scientific">Senna tora</name>
    <dbReference type="NCBI Taxonomy" id="362788"/>
    <lineage>
        <taxon>Eukaryota</taxon>
        <taxon>Viridiplantae</taxon>
        <taxon>Streptophyta</taxon>
        <taxon>Embryophyta</taxon>
        <taxon>Tracheophyta</taxon>
        <taxon>Spermatophyta</taxon>
        <taxon>Magnoliopsida</taxon>
        <taxon>eudicotyledons</taxon>
        <taxon>Gunneridae</taxon>
        <taxon>Pentapetalae</taxon>
        <taxon>rosids</taxon>
        <taxon>fabids</taxon>
        <taxon>Fabales</taxon>
        <taxon>Fabaceae</taxon>
        <taxon>Caesalpinioideae</taxon>
        <taxon>Cassia clade</taxon>
        <taxon>Senna</taxon>
    </lineage>
</organism>
<evidence type="ECO:0000313" key="2">
    <source>
        <dbReference type="Proteomes" id="UP000634136"/>
    </source>
</evidence>
<keyword evidence="2" id="KW-1185">Reference proteome</keyword>
<name>A0A834WC55_9FABA</name>
<comment type="caution">
    <text evidence="1">The sequence shown here is derived from an EMBL/GenBank/DDBJ whole genome shotgun (WGS) entry which is preliminary data.</text>
</comment>
<gene>
    <name evidence="1" type="ORF">G2W53_032750</name>
</gene>
<sequence length="208" mass="22757">MGLQSSIPNLCRRSLAYFCWHKNNPSLLRSTSNPRKYITAFLPYALASSTLGRSGPFSRNCNIDLPIDISPSHYGSHHLGFAELPWLGAPPLLAASPTTSSPGCFFGHTTLSDPPLSPFTTEEGFIFLLNKCFRHFTSSSTVTNSTYIALPALTFHFLRSSPPVGVPDCILAESPRTAIPDRIHEHVPAYSNTECRPHEPGSDTTGRI</sequence>
<protein>
    <submittedName>
        <fullName evidence="1">Putative mitochondrial protein</fullName>
    </submittedName>
</protein>
<proteinExistence type="predicted"/>